<evidence type="ECO:0000256" key="1">
    <source>
        <dbReference type="SAM" id="MobiDB-lite"/>
    </source>
</evidence>
<gene>
    <name evidence="4" type="ORF">DFR74_101949</name>
</gene>
<dbReference type="Pfam" id="PF13556">
    <property type="entry name" value="HTH_30"/>
    <property type="match status" value="1"/>
</dbReference>
<dbReference type="EMBL" id="QNRE01000001">
    <property type="protein sequence ID" value="RBO96930.1"/>
    <property type="molecule type" value="Genomic_DNA"/>
</dbReference>
<reference evidence="4 5" key="1">
    <citation type="submission" date="2018-06" db="EMBL/GenBank/DDBJ databases">
        <title>Genomic Encyclopedia of Type Strains, Phase IV (KMG-IV): sequencing the most valuable type-strain genomes for metagenomic binning, comparative biology and taxonomic classification.</title>
        <authorList>
            <person name="Goeker M."/>
        </authorList>
    </citation>
    <scope>NUCLEOTIDE SEQUENCE [LARGE SCALE GENOMIC DNA]</scope>
    <source>
        <strain evidence="4 5">DSM 44599</strain>
    </source>
</reference>
<protein>
    <submittedName>
        <fullName evidence="4">PucR-like helix-turn-helix protein</fullName>
    </submittedName>
</protein>
<evidence type="ECO:0000313" key="5">
    <source>
        <dbReference type="Proteomes" id="UP000252586"/>
    </source>
</evidence>
<evidence type="ECO:0000259" key="2">
    <source>
        <dbReference type="Pfam" id="PF13556"/>
    </source>
</evidence>
<dbReference type="InterPro" id="IPR025736">
    <property type="entry name" value="PucR_C-HTH_dom"/>
</dbReference>
<feature type="region of interest" description="Disordered" evidence="1">
    <location>
        <begin position="407"/>
        <end position="435"/>
    </location>
</feature>
<accession>A0A366E3I0</accession>
<dbReference type="PANTHER" id="PTHR33744:SF1">
    <property type="entry name" value="DNA-BINDING TRANSCRIPTIONAL ACTIVATOR ADER"/>
    <property type="match status" value="1"/>
</dbReference>
<dbReference type="InterPro" id="IPR051448">
    <property type="entry name" value="CdaR-like_regulators"/>
</dbReference>
<dbReference type="InterPro" id="IPR025751">
    <property type="entry name" value="RsbRD_N_dom"/>
</dbReference>
<name>A0A366E3I0_9NOCA</name>
<dbReference type="Pfam" id="PF14361">
    <property type="entry name" value="RsbRD_N"/>
    <property type="match status" value="1"/>
</dbReference>
<feature type="domain" description="PucR C-terminal helix-turn-helix" evidence="2">
    <location>
        <begin position="342"/>
        <end position="399"/>
    </location>
</feature>
<feature type="domain" description="RsbT co-antagonist protein RsbRD N-terminal" evidence="3">
    <location>
        <begin position="27"/>
        <end position="162"/>
    </location>
</feature>
<evidence type="ECO:0000313" key="4">
    <source>
        <dbReference type="EMBL" id="RBO96930.1"/>
    </source>
</evidence>
<dbReference type="AlphaFoldDB" id="A0A366E3I0"/>
<dbReference type="OrthoDB" id="4535840at2"/>
<keyword evidence="5" id="KW-1185">Reference proteome</keyword>
<dbReference type="Proteomes" id="UP000252586">
    <property type="component" value="Unassembled WGS sequence"/>
</dbReference>
<dbReference type="RefSeq" id="WP_067510366.1">
    <property type="nucleotide sequence ID" value="NZ_CP107943.1"/>
</dbReference>
<dbReference type="Gene3D" id="1.10.10.2840">
    <property type="entry name" value="PucR C-terminal helix-turn-helix domain"/>
    <property type="match status" value="1"/>
</dbReference>
<dbReference type="PANTHER" id="PTHR33744">
    <property type="entry name" value="CARBOHYDRATE DIACID REGULATOR"/>
    <property type="match status" value="1"/>
</dbReference>
<organism evidence="4 5">
    <name type="scientific">Nocardia puris</name>
    <dbReference type="NCBI Taxonomy" id="208602"/>
    <lineage>
        <taxon>Bacteria</taxon>
        <taxon>Bacillati</taxon>
        <taxon>Actinomycetota</taxon>
        <taxon>Actinomycetes</taxon>
        <taxon>Mycobacteriales</taxon>
        <taxon>Nocardiaceae</taxon>
        <taxon>Nocardia</taxon>
    </lineage>
</organism>
<proteinExistence type="predicted"/>
<comment type="caution">
    <text evidence="4">The sequence shown here is derived from an EMBL/GenBank/DDBJ whole genome shotgun (WGS) entry which is preliminary data.</text>
</comment>
<sequence length="451" mass="48053">MTIESIARPTTHPAGRAVSPAPHDLHALAREVVAHLEESVATCRTLPGDGLGPGVTGVVRVCLGWLIDRLRGGPLPARTERLEAAAANWACEGIPIEVVMHAVHEGFKAGLDLLPGRVGPAAEFDIVAGTAAMLELLNLVTATVSKSYVREHKAIAGQHHTAAHTLTSALLAGHADSAMARECGIAIAAEYFVLAVELPTHPDEHNAELDRQVVARRKLRRVQAALATQFGEQVLSLLSVDGGTILVPTTACAESGLADLVGRLGSAARVPLRATVVRAPADRISTAARDAHELLDTVDQLGRAPGLYRFADLALHFQLTRPGMGRDLLDARLAPLDGHPDLLRTLATYIDNDLSRRRTARLLNVHPNTVDYRLRRVGALTGLDPAEADGLWYLRSALIARANRAAAHGESSGDTASRPPAEPRPTAHRYRFHNARSESLVGAAPGAHRIP</sequence>
<feature type="region of interest" description="Disordered" evidence="1">
    <location>
        <begin position="1"/>
        <end position="20"/>
    </location>
</feature>
<evidence type="ECO:0000259" key="3">
    <source>
        <dbReference type="Pfam" id="PF14361"/>
    </source>
</evidence>
<dbReference type="STRING" id="1210090.GCA_001613185_03728"/>
<dbReference type="InterPro" id="IPR042070">
    <property type="entry name" value="PucR_C-HTH_sf"/>
</dbReference>